<keyword evidence="3" id="KW-1185">Reference proteome</keyword>
<dbReference type="AlphaFoldDB" id="A0A239F8U1"/>
<evidence type="ECO:0000313" key="3">
    <source>
        <dbReference type="Proteomes" id="UP000198304"/>
    </source>
</evidence>
<dbReference type="InterPro" id="IPR036866">
    <property type="entry name" value="RibonucZ/Hydroxyglut_hydro"/>
</dbReference>
<proteinExistence type="predicted"/>
<accession>A0A239F8U1</accession>
<feature type="domain" description="Metallo-beta-lactamase" evidence="1">
    <location>
        <begin position="13"/>
        <end position="193"/>
    </location>
</feature>
<dbReference type="Gene3D" id="3.60.15.10">
    <property type="entry name" value="Ribonuclease Z/Hydroxyacylglutathione hydrolase-like"/>
    <property type="match status" value="1"/>
</dbReference>
<dbReference type="RefSeq" id="WP_089283379.1">
    <property type="nucleotide sequence ID" value="NZ_FZOJ01000012.1"/>
</dbReference>
<dbReference type="PANTHER" id="PTHR47619">
    <property type="entry name" value="METALLO-HYDROLASE YYCJ-RELATED"/>
    <property type="match status" value="1"/>
</dbReference>
<dbReference type="EMBL" id="FZOJ01000012">
    <property type="protein sequence ID" value="SNS53225.1"/>
    <property type="molecule type" value="Genomic_DNA"/>
</dbReference>
<dbReference type="SMART" id="SM00849">
    <property type="entry name" value="Lactamase_B"/>
    <property type="match status" value="1"/>
</dbReference>
<dbReference type="SUPFAM" id="SSF56281">
    <property type="entry name" value="Metallo-hydrolase/oxidoreductase"/>
    <property type="match status" value="1"/>
</dbReference>
<dbReference type="Proteomes" id="UP000198304">
    <property type="component" value="Unassembled WGS sequence"/>
</dbReference>
<dbReference type="InterPro" id="IPR052533">
    <property type="entry name" value="WalJ/YycJ-like"/>
</dbReference>
<reference evidence="3" key="1">
    <citation type="submission" date="2017-06" db="EMBL/GenBank/DDBJ databases">
        <authorList>
            <person name="Varghese N."/>
            <person name="Submissions S."/>
        </authorList>
    </citation>
    <scope>NUCLEOTIDE SEQUENCE [LARGE SCALE GENOMIC DNA]</scope>
    <source>
        <strain evidence="3">SCA</strain>
    </source>
</reference>
<protein>
    <submittedName>
        <fullName evidence="2">Phosphoribosyl 1,2-cyclic phosphodiesterase</fullName>
    </submittedName>
</protein>
<evidence type="ECO:0000313" key="2">
    <source>
        <dbReference type="EMBL" id="SNS53225.1"/>
    </source>
</evidence>
<dbReference type="OrthoDB" id="9781189at2"/>
<evidence type="ECO:0000259" key="1">
    <source>
        <dbReference type="SMART" id="SM00849"/>
    </source>
</evidence>
<dbReference type="Pfam" id="PF00753">
    <property type="entry name" value="Lactamase_B"/>
    <property type="match status" value="1"/>
</dbReference>
<sequence length="264" mass="29377">MGIAYCALASGSSGNCHLIINKENKLLVDAGLSGKRIQNRLQEIGFDPKDLTGIFVTHEHNDHICGVGILSRRFNLPIYANGKTWEAMETKLGNIKSENIKIFDTEKPLFLGDLKVIPYEISHDAAEPVGYTFQEKDIKISITTDLGYVNEGILDKIKDSHLVVLESNHDIDMLKAGSYPYYLKRRILSDSGHLSNEAAGNAIVELVKNNVKNVILAHLSKENNFPELAMMTVKNILEINKISIGEDIIIDLAHRDKVSSIYAF</sequence>
<organism evidence="2 3">
    <name type="scientific">Anaerovirgula multivorans</name>
    <dbReference type="NCBI Taxonomy" id="312168"/>
    <lineage>
        <taxon>Bacteria</taxon>
        <taxon>Bacillati</taxon>
        <taxon>Bacillota</taxon>
        <taxon>Clostridia</taxon>
        <taxon>Peptostreptococcales</taxon>
        <taxon>Natronincolaceae</taxon>
        <taxon>Anaerovirgula</taxon>
    </lineage>
</organism>
<gene>
    <name evidence="2" type="ORF">SAMN05446037_101265</name>
</gene>
<dbReference type="PANTHER" id="PTHR47619:SF1">
    <property type="entry name" value="EXODEOXYRIBONUCLEASE WALJ"/>
    <property type="match status" value="1"/>
</dbReference>
<name>A0A239F8U1_9FIRM</name>
<dbReference type="InterPro" id="IPR001279">
    <property type="entry name" value="Metallo-B-lactamas"/>
</dbReference>